<gene>
    <name evidence="1" type="ORF">P9875_14415</name>
</gene>
<evidence type="ECO:0000313" key="1">
    <source>
        <dbReference type="EMBL" id="WFR76926.1"/>
    </source>
</evidence>
<dbReference type="RefSeq" id="WP_158300235.1">
    <property type="nucleotide sequence ID" value="NZ_CP121464.1"/>
</dbReference>
<protein>
    <recommendedName>
        <fullName evidence="3">TonB-dependent receptor</fullName>
    </recommendedName>
</protein>
<evidence type="ECO:0000313" key="2">
    <source>
        <dbReference type="Proteomes" id="UP001219584"/>
    </source>
</evidence>
<organism evidence="1 2">
    <name type="scientific">Janthinobacterium rivuli</name>
    <dbReference type="NCBI Taxonomy" id="2751478"/>
    <lineage>
        <taxon>Bacteria</taxon>
        <taxon>Pseudomonadati</taxon>
        <taxon>Pseudomonadota</taxon>
        <taxon>Betaproteobacteria</taxon>
        <taxon>Burkholderiales</taxon>
        <taxon>Oxalobacteraceae</taxon>
        <taxon>Janthinobacterium</taxon>
    </lineage>
</organism>
<name>A0ABY8HXN9_9BURK</name>
<evidence type="ECO:0008006" key="3">
    <source>
        <dbReference type="Google" id="ProtNLM"/>
    </source>
</evidence>
<accession>A0ABY8HXN9</accession>
<sequence length="109" mass="12141">MTLSGPFTLGGRLTRWDKNRIGYNSSARFAFAKSKFVPYANVVVDLNDTYSMDARHSATSPACMPCGIRLAAVSSQSAFFRYGIQNHLMINMVQSEILFSYGNMLTINE</sequence>
<reference evidence="1 2" key="1">
    <citation type="submission" date="2023-04" db="EMBL/GenBank/DDBJ databases">
        <title>Nanopore sequencing of Janthinobacterium from water.</title>
        <authorList>
            <person name="Ciuchcinski K."/>
            <person name="Rokowska A."/>
            <person name="Dziewit L."/>
        </authorList>
    </citation>
    <scope>NUCLEOTIDE SEQUENCE [LARGE SCALE GENOMIC DNA]</scope>
    <source>
        <strain evidence="1 2">DEMB2</strain>
    </source>
</reference>
<proteinExistence type="predicted"/>
<dbReference type="EMBL" id="CP121464">
    <property type="protein sequence ID" value="WFR76926.1"/>
    <property type="molecule type" value="Genomic_DNA"/>
</dbReference>
<keyword evidence="2" id="KW-1185">Reference proteome</keyword>
<dbReference type="Proteomes" id="UP001219584">
    <property type="component" value="Chromosome"/>
</dbReference>